<evidence type="ECO:0000256" key="4">
    <source>
        <dbReference type="ARBA" id="ARBA00022737"/>
    </source>
</evidence>
<evidence type="ECO:0000256" key="1">
    <source>
        <dbReference type="ARBA" id="ARBA00004230"/>
    </source>
</evidence>
<dbReference type="GeneTree" id="ENSGT00940000182202"/>
<proteinExistence type="predicted"/>
<evidence type="ECO:0000256" key="6">
    <source>
        <dbReference type="ARBA" id="ARBA00023069"/>
    </source>
</evidence>
<keyword evidence="7" id="KW-0206">Cytoskeleton</keyword>
<dbReference type="Proteomes" id="UP000264820">
    <property type="component" value="Unplaced"/>
</dbReference>
<dbReference type="GO" id="GO:0031514">
    <property type="term" value="C:motile cilium"/>
    <property type="evidence" value="ECO:0007669"/>
    <property type="project" value="UniProtKB-SubCell"/>
</dbReference>
<dbReference type="STRING" id="109280.ENSHCOP00000011251"/>
<dbReference type="SUPFAM" id="SSF82185">
    <property type="entry name" value="Histone H3 K4-specific methyltransferase SET7/9 N-terminal domain"/>
    <property type="match status" value="1"/>
</dbReference>
<dbReference type="AlphaFoldDB" id="A0A3Q2YD75"/>
<evidence type="ECO:0000313" key="9">
    <source>
        <dbReference type="Ensembl" id="ENSHCOP00000011251.1"/>
    </source>
</evidence>
<evidence type="ECO:0000256" key="8">
    <source>
        <dbReference type="ARBA" id="ARBA00023273"/>
    </source>
</evidence>
<keyword evidence="4" id="KW-0677">Repeat</keyword>
<keyword evidence="5" id="KW-0282">Flagellum</keyword>
<dbReference type="GO" id="GO:0005930">
    <property type="term" value="C:axoneme"/>
    <property type="evidence" value="ECO:0007669"/>
    <property type="project" value="UniProtKB-SubCell"/>
</dbReference>
<dbReference type="Pfam" id="PF02493">
    <property type="entry name" value="MORN"/>
    <property type="match status" value="4"/>
</dbReference>
<comment type="subcellular location">
    <subcellularLocation>
        <location evidence="1">Cell projection</location>
        <location evidence="1">Cilium</location>
        <location evidence="1">Flagellum</location>
    </subcellularLocation>
    <subcellularLocation>
        <location evidence="2">Cytoplasm</location>
        <location evidence="2">Cytoskeleton</location>
        <location evidence="2">Cilium axoneme</location>
    </subcellularLocation>
</comment>
<keyword evidence="10" id="KW-1185">Reference proteome</keyword>
<name>A0A3Q2YD75_HIPCM</name>
<keyword evidence="3" id="KW-0963">Cytoplasm</keyword>
<protein>
    <submittedName>
        <fullName evidence="9">Uncharacterized protein</fullName>
    </submittedName>
</protein>
<dbReference type="Ensembl" id="ENSHCOT00000017923.1">
    <property type="protein sequence ID" value="ENSHCOP00000011251.1"/>
    <property type="gene ID" value="ENSHCOG00000014034.1"/>
</dbReference>
<evidence type="ECO:0000256" key="3">
    <source>
        <dbReference type="ARBA" id="ARBA00022490"/>
    </source>
</evidence>
<accession>A0A3Q2YD75</accession>
<dbReference type="PANTHER" id="PTHR46613:SF1">
    <property type="entry name" value="RADIAL SPOKE HEAD 10 HOMOLOG B-RELATED"/>
    <property type="match status" value="1"/>
</dbReference>
<evidence type="ECO:0000256" key="5">
    <source>
        <dbReference type="ARBA" id="ARBA00022846"/>
    </source>
</evidence>
<evidence type="ECO:0000256" key="2">
    <source>
        <dbReference type="ARBA" id="ARBA00004430"/>
    </source>
</evidence>
<keyword evidence="6" id="KW-0969">Cilium</keyword>
<reference evidence="9" key="2">
    <citation type="submission" date="2025-09" db="UniProtKB">
        <authorList>
            <consortium name="Ensembl"/>
        </authorList>
    </citation>
    <scope>IDENTIFICATION</scope>
</reference>
<reference evidence="9" key="1">
    <citation type="submission" date="2025-08" db="UniProtKB">
        <authorList>
            <consortium name="Ensembl"/>
        </authorList>
    </citation>
    <scope>IDENTIFICATION</scope>
</reference>
<sequence length="134" mass="15631">MFSMGVMQGTGVFTWADKVTYEVGLYKRGQKNNQIKMRYISRQQGEFVHNMPMGQGKYIWPDGSSYEGDVCNGVRHGNGTYKSGNATYKGQWNHSKRHGKEETSWYKDCRLHGEFFPWLQTRTGHLLLCWRCHL</sequence>
<organism evidence="9 10">
    <name type="scientific">Hippocampus comes</name>
    <name type="common">Tiger tail seahorse</name>
    <dbReference type="NCBI Taxonomy" id="109280"/>
    <lineage>
        <taxon>Eukaryota</taxon>
        <taxon>Metazoa</taxon>
        <taxon>Chordata</taxon>
        <taxon>Craniata</taxon>
        <taxon>Vertebrata</taxon>
        <taxon>Euteleostomi</taxon>
        <taxon>Actinopterygii</taxon>
        <taxon>Neopterygii</taxon>
        <taxon>Teleostei</taxon>
        <taxon>Neoteleostei</taxon>
        <taxon>Acanthomorphata</taxon>
        <taxon>Syngnathiaria</taxon>
        <taxon>Syngnathiformes</taxon>
        <taxon>Syngnathoidei</taxon>
        <taxon>Syngnathidae</taxon>
        <taxon>Hippocampus</taxon>
    </lineage>
</organism>
<evidence type="ECO:0000313" key="10">
    <source>
        <dbReference type="Proteomes" id="UP000264820"/>
    </source>
</evidence>
<keyword evidence="8" id="KW-0966">Cell projection</keyword>
<evidence type="ECO:0000256" key="7">
    <source>
        <dbReference type="ARBA" id="ARBA00023212"/>
    </source>
</evidence>
<dbReference type="Gene3D" id="2.20.110.10">
    <property type="entry name" value="Histone H3 K4-specific methyltransferase SET7/9 N-terminal domain"/>
    <property type="match status" value="1"/>
</dbReference>
<dbReference type="SMART" id="SM00698">
    <property type="entry name" value="MORN"/>
    <property type="match status" value="4"/>
</dbReference>
<dbReference type="PANTHER" id="PTHR46613">
    <property type="entry name" value="RADIAL SPOKE HEAD 10 HOMOLOG B-RELATED"/>
    <property type="match status" value="1"/>
</dbReference>
<dbReference type="InterPro" id="IPR003409">
    <property type="entry name" value="MORN"/>
</dbReference>